<protein>
    <submittedName>
        <fullName evidence="2">DUF11 domain-containing protein</fullName>
    </submittedName>
</protein>
<dbReference type="RefSeq" id="WP_289528053.1">
    <property type="nucleotide sequence ID" value="NZ_JAUDCK010000037.1"/>
</dbReference>
<dbReference type="Proteomes" id="UP001529275">
    <property type="component" value="Unassembled WGS sequence"/>
</dbReference>
<dbReference type="PANTHER" id="PTHR34819">
    <property type="entry name" value="LARGE CYSTEINE-RICH PERIPLASMIC PROTEIN OMCB"/>
    <property type="match status" value="1"/>
</dbReference>
<dbReference type="InterPro" id="IPR051172">
    <property type="entry name" value="Chlamydia_OmcB"/>
</dbReference>
<dbReference type="NCBIfam" id="TIGR01451">
    <property type="entry name" value="B_ant_repeat"/>
    <property type="match status" value="1"/>
</dbReference>
<comment type="caution">
    <text evidence="2">The sequence shown here is derived from an EMBL/GenBank/DDBJ whole genome shotgun (WGS) entry which is preliminary data.</text>
</comment>
<evidence type="ECO:0000313" key="3">
    <source>
        <dbReference type="Proteomes" id="UP001529275"/>
    </source>
</evidence>
<dbReference type="PANTHER" id="PTHR34819:SF3">
    <property type="entry name" value="CELL SURFACE PROTEIN"/>
    <property type="match status" value="1"/>
</dbReference>
<evidence type="ECO:0000313" key="2">
    <source>
        <dbReference type="EMBL" id="MDM8196497.1"/>
    </source>
</evidence>
<sequence length="122" mass="13934">MKRSRVCNTAQVKTSCHTSVSNDVETLVKKPLHICKKVDKEEACQGETLTYTIKIKNPSLVKETQVVFSDYMDENVEYVEDSFYVNGHEQTPAIDNHTLYYVIPSIDPMSTAEIVFQVRITE</sequence>
<dbReference type="InterPro" id="IPR001434">
    <property type="entry name" value="OmcB-like_DUF11"/>
</dbReference>
<dbReference type="InterPro" id="IPR047589">
    <property type="entry name" value="DUF11_rpt"/>
</dbReference>
<dbReference type="Pfam" id="PF01345">
    <property type="entry name" value="DUF11"/>
    <property type="match status" value="1"/>
</dbReference>
<dbReference type="EMBL" id="JAUDCK010000037">
    <property type="protein sequence ID" value="MDM8196497.1"/>
    <property type="molecule type" value="Genomic_DNA"/>
</dbReference>
<reference evidence="2 3" key="2">
    <citation type="submission" date="2023-06" db="EMBL/GenBank/DDBJ databases">
        <authorList>
            <person name="Zeman M."/>
            <person name="Kubasova T."/>
            <person name="Jahodarova E."/>
            <person name="Nykrynova M."/>
            <person name="Rychlik I."/>
        </authorList>
    </citation>
    <scope>NUCLEOTIDE SEQUENCE [LARGE SCALE GENOMIC DNA]</scope>
    <source>
        <strain evidence="2 3">ET341</strain>
    </source>
</reference>
<reference evidence="3" key="1">
    <citation type="submission" date="2023-06" db="EMBL/GenBank/DDBJ databases">
        <title>Identification and characterization of horizontal gene transfer across gut microbiota members of farm animals based on homology search.</title>
        <authorList>
            <person name="Zeman M."/>
            <person name="Kubasova T."/>
            <person name="Jahodarova E."/>
            <person name="Nykrynova M."/>
            <person name="Rychlik I."/>
        </authorList>
    </citation>
    <scope>NUCLEOTIDE SEQUENCE [LARGE SCALE GENOMIC DNA]</scope>
    <source>
        <strain evidence="3">ET341</strain>
    </source>
</reference>
<name>A0ABT7ULV0_9FIRM</name>
<evidence type="ECO:0000259" key="1">
    <source>
        <dbReference type="Pfam" id="PF01345"/>
    </source>
</evidence>
<organism evidence="2 3">
    <name type="scientific">Massilimicrobiota timonensis</name>
    <dbReference type="NCBI Taxonomy" id="1776392"/>
    <lineage>
        <taxon>Bacteria</taxon>
        <taxon>Bacillati</taxon>
        <taxon>Bacillota</taxon>
        <taxon>Erysipelotrichia</taxon>
        <taxon>Erysipelotrichales</taxon>
        <taxon>Erysipelotrichaceae</taxon>
        <taxon>Massilimicrobiota</taxon>
    </lineage>
</organism>
<proteinExistence type="predicted"/>
<feature type="domain" description="DUF11" evidence="1">
    <location>
        <begin position="32"/>
        <end position="120"/>
    </location>
</feature>
<gene>
    <name evidence="2" type="ORF">QUV98_09240</name>
</gene>
<dbReference type="Gene3D" id="2.60.40.740">
    <property type="match status" value="1"/>
</dbReference>
<keyword evidence="3" id="KW-1185">Reference proteome</keyword>
<accession>A0ABT7ULV0</accession>